<evidence type="ECO:0000313" key="3">
    <source>
        <dbReference type="Proteomes" id="UP000886523"/>
    </source>
</evidence>
<gene>
    <name evidence="2" type="ORF">BS47DRAFT_960848</name>
</gene>
<name>A0A9P6AWZ2_9AGAM</name>
<accession>A0A9P6AWZ2</accession>
<proteinExistence type="predicted"/>
<feature type="compositionally biased region" description="Pro residues" evidence="1">
    <location>
        <begin position="495"/>
        <end position="510"/>
    </location>
</feature>
<evidence type="ECO:0000313" key="2">
    <source>
        <dbReference type="EMBL" id="KAF9513506.1"/>
    </source>
</evidence>
<feature type="region of interest" description="Disordered" evidence="1">
    <location>
        <begin position="484"/>
        <end position="651"/>
    </location>
</feature>
<feature type="compositionally biased region" description="Low complexity" evidence="1">
    <location>
        <begin position="414"/>
        <end position="456"/>
    </location>
</feature>
<keyword evidence="3" id="KW-1185">Reference proteome</keyword>
<organism evidence="2 3">
    <name type="scientific">Hydnum rufescens UP504</name>
    <dbReference type="NCBI Taxonomy" id="1448309"/>
    <lineage>
        <taxon>Eukaryota</taxon>
        <taxon>Fungi</taxon>
        <taxon>Dikarya</taxon>
        <taxon>Basidiomycota</taxon>
        <taxon>Agaricomycotina</taxon>
        <taxon>Agaricomycetes</taxon>
        <taxon>Cantharellales</taxon>
        <taxon>Hydnaceae</taxon>
        <taxon>Hydnum</taxon>
    </lineage>
</organism>
<feature type="compositionally biased region" description="Low complexity" evidence="1">
    <location>
        <begin position="270"/>
        <end position="304"/>
    </location>
</feature>
<comment type="caution">
    <text evidence="2">The sequence shown here is derived from an EMBL/GenBank/DDBJ whole genome shotgun (WGS) entry which is preliminary data.</text>
</comment>
<dbReference type="EMBL" id="MU128971">
    <property type="protein sequence ID" value="KAF9513506.1"/>
    <property type="molecule type" value="Genomic_DNA"/>
</dbReference>
<feature type="compositionally biased region" description="Low complexity" evidence="1">
    <location>
        <begin position="162"/>
        <end position="252"/>
    </location>
</feature>
<feature type="compositionally biased region" description="Gly residues" evidence="1">
    <location>
        <begin position="571"/>
        <end position="584"/>
    </location>
</feature>
<reference evidence="2" key="1">
    <citation type="journal article" date="2020" name="Nat. Commun.">
        <title>Large-scale genome sequencing of mycorrhizal fungi provides insights into the early evolution of symbiotic traits.</title>
        <authorList>
            <person name="Miyauchi S."/>
            <person name="Kiss E."/>
            <person name="Kuo A."/>
            <person name="Drula E."/>
            <person name="Kohler A."/>
            <person name="Sanchez-Garcia M."/>
            <person name="Morin E."/>
            <person name="Andreopoulos B."/>
            <person name="Barry K.W."/>
            <person name="Bonito G."/>
            <person name="Buee M."/>
            <person name="Carver A."/>
            <person name="Chen C."/>
            <person name="Cichocki N."/>
            <person name="Clum A."/>
            <person name="Culley D."/>
            <person name="Crous P.W."/>
            <person name="Fauchery L."/>
            <person name="Girlanda M."/>
            <person name="Hayes R.D."/>
            <person name="Keri Z."/>
            <person name="LaButti K."/>
            <person name="Lipzen A."/>
            <person name="Lombard V."/>
            <person name="Magnuson J."/>
            <person name="Maillard F."/>
            <person name="Murat C."/>
            <person name="Nolan M."/>
            <person name="Ohm R.A."/>
            <person name="Pangilinan J."/>
            <person name="Pereira M.F."/>
            <person name="Perotto S."/>
            <person name="Peter M."/>
            <person name="Pfister S."/>
            <person name="Riley R."/>
            <person name="Sitrit Y."/>
            <person name="Stielow J.B."/>
            <person name="Szollosi G."/>
            <person name="Zifcakova L."/>
            <person name="Stursova M."/>
            <person name="Spatafora J.W."/>
            <person name="Tedersoo L."/>
            <person name="Vaario L.M."/>
            <person name="Yamada A."/>
            <person name="Yan M."/>
            <person name="Wang P."/>
            <person name="Xu J."/>
            <person name="Bruns T."/>
            <person name="Baldrian P."/>
            <person name="Vilgalys R."/>
            <person name="Dunand C."/>
            <person name="Henrissat B."/>
            <person name="Grigoriev I.V."/>
            <person name="Hibbett D."/>
            <person name="Nagy L.G."/>
            <person name="Martin F.M."/>
        </authorList>
    </citation>
    <scope>NUCLEOTIDE SEQUENCE</scope>
    <source>
        <strain evidence="2">UP504</strain>
    </source>
</reference>
<feature type="compositionally biased region" description="Polar residues" evidence="1">
    <location>
        <begin position="353"/>
        <end position="369"/>
    </location>
</feature>
<protein>
    <submittedName>
        <fullName evidence="2">Uncharacterized protein</fullName>
    </submittedName>
</protein>
<feature type="compositionally biased region" description="Low complexity" evidence="1">
    <location>
        <begin position="69"/>
        <end position="78"/>
    </location>
</feature>
<dbReference type="Proteomes" id="UP000886523">
    <property type="component" value="Unassembled WGS sequence"/>
</dbReference>
<feature type="region of interest" description="Disordered" evidence="1">
    <location>
        <begin position="132"/>
        <end position="456"/>
    </location>
</feature>
<feature type="region of interest" description="Disordered" evidence="1">
    <location>
        <begin position="1"/>
        <end position="94"/>
    </location>
</feature>
<sequence>MTTPHEIDSVSASENAPTPSLSSTSASVSTSVTSTSTTSNMGSSAAVTTSTSPPPGLPAPTASKPLTPSAKSATATRAARYKSLDQPVIMPSGSSVPPFAYPGVGASGGSQQLSFGGNYSFDRFGVQFGSLNMNEDSEASIKEPTPEPAPDAVPSAAAQQTPHQSPVQAHQQQAAQVAQGQSQGQSQGQQAQPPSQTQTQQHENNQLPSSLPSQLTQQPQPSQQQPQPPLHQQQQQASVASLYQQASYQQPSGHHPGAQAAPYSIPPSLPHHQSQPQQTQPQPAQHAGYTQQHIQAAQTQQQHAIDSRLGHPSAHTSYYRGPEQTYYGSPNAPPSSQPPQQQDLTSPYGEFSPLSQTHASHLGGFNTSAGPVDYLYGDQQRGASAFQGRNGSISHDDLNKGLLPSQLQTNSGLQQQSTPAQAQGQNGPPLTPGQGAQPPPTGQGQPGYPGMPPISYYYPQPYSQTPYYGQYGAYPPPQPQYMKYQAVYHNAPGSSPAPPQQQPNKPPPSAVAPVNSPYGSAQSQHLYHPSQTQSYEEYGQSNASVVDPYGKQQAQQQQLYGAQNIGSFLGLPGGVPGAGAGSSPGGQQQSTNQQQRGGSGSSPENVYKPYGTTSAGASNGAGTQDKAQQGQQTQASRGNVTAPGVGGPQVQAQVQQTGTAYFPNRYFAATSANWCSVLWPP</sequence>
<dbReference type="AlphaFoldDB" id="A0A9P6AWZ2"/>
<feature type="compositionally biased region" description="Low complexity" evidence="1">
    <location>
        <begin position="585"/>
        <end position="596"/>
    </location>
</feature>
<evidence type="ECO:0000256" key="1">
    <source>
        <dbReference type="SAM" id="MobiDB-lite"/>
    </source>
</evidence>
<feature type="compositionally biased region" description="Low complexity" evidence="1">
    <location>
        <begin position="611"/>
        <end position="635"/>
    </location>
</feature>
<feature type="compositionally biased region" description="Polar residues" evidence="1">
    <location>
        <begin position="518"/>
        <end position="544"/>
    </location>
</feature>
<feature type="compositionally biased region" description="Low complexity" evidence="1">
    <location>
        <begin position="16"/>
        <end position="51"/>
    </location>
</feature>